<evidence type="ECO:0000313" key="8">
    <source>
        <dbReference type="Proteomes" id="UP000190750"/>
    </source>
</evidence>
<keyword evidence="8" id="KW-1185">Reference proteome</keyword>
<dbReference type="InterPro" id="IPR017871">
    <property type="entry name" value="ABC_transporter-like_CS"/>
</dbReference>
<protein>
    <recommendedName>
        <fullName evidence="6">ABC transporter domain-containing protein</fullName>
    </recommendedName>
</protein>
<dbReference type="InterPro" id="IPR003439">
    <property type="entry name" value="ABC_transporter-like_ATP-bd"/>
</dbReference>
<feature type="domain" description="ABC transporter" evidence="6">
    <location>
        <begin position="3"/>
        <end position="230"/>
    </location>
</feature>
<evidence type="ECO:0000313" key="7">
    <source>
        <dbReference type="EMBL" id="OOV06720.1"/>
    </source>
</evidence>
<dbReference type="GO" id="GO:0005524">
    <property type="term" value="F:ATP binding"/>
    <property type="evidence" value="ECO:0007669"/>
    <property type="project" value="UniProtKB-KW"/>
</dbReference>
<dbReference type="PROSITE" id="PS00211">
    <property type="entry name" value="ABC_TRANSPORTER_1"/>
    <property type="match status" value="1"/>
</dbReference>
<keyword evidence="4" id="KW-0547">Nucleotide-binding</keyword>
<comment type="similarity">
    <text evidence="1">Belongs to the ABC transporter superfamily.</text>
</comment>
<keyword evidence="5" id="KW-0067">ATP-binding</keyword>
<dbReference type="Gene3D" id="3.40.50.300">
    <property type="entry name" value="P-loop containing nucleotide triphosphate hydrolases"/>
    <property type="match status" value="1"/>
</dbReference>
<dbReference type="STRING" id="28066.RF819_08270"/>
<dbReference type="Proteomes" id="UP000190750">
    <property type="component" value="Unassembled WGS sequence"/>
</dbReference>
<dbReference type="Pfam" id="PF00005">
    <property type="entry name" value="ABC_tran"/>
    <property type="match status" value="1"/>
</dbReference>
<dbReference type="PANTHER" id="PTHR42794">
    <property type="entry name" value="HEMIN IMPORT ATP-BINDING PROTEIN HMUV"/>
    <property type="match status" value="1"/>
</dbReference>
<keyword evidence="3" id="KW-0472">Membrane</keyword>
<dbReference type="PANTHER" id="PTHR42794:SF2">
    <property type="entry name" value="ABC TRANSPORTER ATP-BINDING PROTEIN"/>
    <property type="match status" value="1"/>
</dbReference>
<reference evidence="7 8" key="1">
    <citation type="submission" date="2017-01" db="EMBL/GenBank/DDBJ databases">
        <title>Genome sequencing of Rhodoferax fermentans JCM 7819.</title>
        <authorList>
            <person name="Kim Y.J."/>
            <person name="Farh M.E.-A."/>
            <person name="Yang D.-C."/>
        </authorList>
    </citation>
    <scope>NUCLEOTIDE SEQUENCE [LARGE SCALE GENOMIC DNA]</scope>
    <source>
        <strain evidence="7 8">JCM 7819</strain>
    </source>
</reference>
<dbReference type="GO" id="GO:0016887">
    <property type="term" value="F:ATP hydrolysis activity"/>
    <property type="evidence" value="ECO:0007669"/>
    <property type="project" value="InterPro"/>
</dbReference>
<dbReference type="EMBL" id="MTJN01000002">
    <property type="protein sequence ID" value="OOV06720.1"/>
    <property type="molecule type" value="Genomic_DNA"/>
</dbReference>
<dbReference type="InterPro" id="IPR003593">
    <property type="entry name" value="AAA+_ATPase"/>
</dbReference>
<dbReference type="RefSeq" id="WP_078364542.1">
    <property type="nucleotide sequence ID" value="NZ_MTJN01000002.1"/>
</dbReference>
<proteinExistence type="inferred from homology"/>
<evidence type="ECO:0000256" key="3">
    <source>
        <dbReference type="ARBA" id="ARBA00022475"/>
    </source>
</evidence>
<comment type="caution">
    <text evidence="7">The sequence shown here is derived from an EMBL/GenBank/DDBJ whole genome shotgun (WGS) entry which is preliminary data.</text>
</comment>
<evidence type="ECO:0000256" key="2">
    <source>
        <dbReference type="ARBA" id="ARBA00022448"/>
    </source>
</evidence>
<dbReference type="AlphaFoldDB" id="A0A1T1ARJ0"/>
<sequence length="264" mass="28160">MNISLQSLSVAYGSRVVLHPIDLCAQPGRVLGIVGPNGSGKSTLVKAVAGQVKASGQLLFNGSAQRPSGSIAYMPQDQLSLAALSVLEVVLLGRLQQLRLKVQPDDLAAVRQVLQRLGIEELAGRDVRELSGGQRQMVFLAQALVSQPKLLLLDEPISALDICHQLEVLEVVYQTTRQQMLTTLLVLHDLNAAARFCDDVVLLKDGQLLACGSPAQVLTVAHVAQAFGVETEALRCADGTGVLVPKRAVPKHINAMDDIARCAL</sequence>
<organism evidence="7 8">
    <name type="scientific">Rhodoferax fermentans</name>
    <dbReference type="NCBI Taxonomy" id="28066"/>
    <lineage>
        <taxon>Bacteria</taxon>
        <taxon>Pseudomonadati</taxon>
        <taxon>Pseudomonadota</taxon>
        <taxon>Betaproteobacteria</taxon>
        <taxon>Burkholderiales</taxon>
        <taxon>Comamonadaceae</taxon>
        <taxon>Rhodoferax</taxon>
    </lineage>
</organism>
<dbReference type="PROSITE" id="PS50893">
    <property type="entry name" value="ABC_TRANSPORTER_2"/>
    <property type="match status" value="1"/>
</dbReference>
<dbReference type="FunFam" id="3.40.50.300:FF:000134">
    <property type="entry name" value="Iron-enterobactin ABC transporter ATP-binding protein"/>
    <property type="match status" value="1"/>
</dbReference>
<evidence type="ECO:0000256" key="1">
    <source>
        <dbReference type="ARBA" id="ARBA00005417"/>
    </source>
</evidence>
<keyword evidence="2" id="KW-0813">Transport</keyword>
<gene>
    <name evidence="7" type="ORF">RF819_08270</name>
</gene>
<keyword evidence="3" id="KW-1003">Cell membrane</keyword>
<dbReference type="SUPFAM" id="SSF52540">
    <property type="entry name" value="P-loop containing nucleoside triphosphate hydrolases"/>
    <property type="match status" value="1"/>
</dbReference>
<name>A0A1T1ARJ0_RHOFE</name>
<dbReference type="InterPro" id="IPR027417">
    <property type="entry name" value="P-loop_NTPase"/>
</dbReference>
<dbReference type="CDD" id="cd03214">
    <property type="entry name" value="ABC_Iron-Siderophores_B12_Hemin"/>
    <property type="match status" value="1"/>
</dbReference>
<evidence type="ECO:0000256" key="4">
    <source>
        <dbReference type="ARBA" id="ARBA00022741"/>
    </source>
</evidence>
<accession>A0A1T1ARJ0</accession>
<dbReference type="SMART" id="SM00382">
    <property type="entry name" value="AAA"/>
    <property type="match status" value="1"/>
</dbReference>
<dbReference type="OrthoDB" id="5296765at2"/>
<evidence type="ECO:0000259" key="6">
    <source>
        <dbReference type="PROSITE" id="PS50893"/>
    </source>
</evidence>
<evidence type="ECO:0000256" key="5">
    <source>
        <dbReference type="ARBA" id="ARBA00022840"/>
    </source>
</evidence>